<reference evidence="2" key="1">
    <citation type="submission" date="2020-06" db="EMBL/GenBank/DDBJ databases">
        <authorList>
            <person name="Onetto C."/>
        </authorList>
    </citation>
    <scope>NUCLEOTIDE SEQUENCE</scope>
</reference>
<keyword evidence="3" id="KW-1185">Reference proteome</keyword>
<name>A0A9N8KGV3_9PEZI</name>
<dbReference type="EMBL" id="CAINUL010000014">
    <property type="protein sequence ID" value="CAD0111670.1"/>
    <property type="molecule type" value="Genomic_DNA"/>
</dbReference>
<gene>
    <name evidence="2" type="ORF">AWRI4620_LOCUS5925</name>
</gene>
<accession>A0A9N8KGV3</accession>
<organism evidence="2 3">
    <name type="scientific">Aureobasidium uvarum</name>
    <dbReference type="NCBI Taxonomy" id="2773716"/>
    <lineage>
        <taxon>Eukaryota</taxon>
        <taxon>Fungi</taxon>
        <taxon>Dikarya</taxon>
        <taxon>Ascomycota</taxon>
        <taxon>Pezizomycotina</taxon>
        <taxon>Dothideomycetes</taxon>
        <taxon>Dothideomycetidae</taxon>
        <taxon>Dothideales</taxon>
        <taxon>Saccotheciaceae</taxon>
        <taxon>Aureobasidium</taxon>
    </lineage>
</organism>
<dbReference type="AlphaFoldDB" id="A0A9N8KGV3"/>
<comment type="caution">
    <text evidence="2">The sequence shown here is derived from an EMBL/GenBank/DDBJ whole genome shotgun (WGS) entry which is preliminary data.</text>
</comment>
<dbReference type="Proteomes" id="UP000745764">
    <property type="component" value="Unassembled WGS sequence"/>
</dbReference>
<evidence type="ECO:0000256" key="1">
    <source>
        <dbReference type="SAM" id="MobiDB-lite"/>
    </source>
</evidence>
<protein>
    <submittedName>
        <fullName evidence="2">Uncharacterized protein</fullName>
    </submittedName>
</protein>
<feature type="region of interest" description="Disordered" evidence="1">
    <location>
        <begin position="1"/>
        <end position="76"/>
    </location>
</feature>
<feature type="compositionally biased region" description="Polar residues" evidence="1">
    <location>
        <begin position="33"/>
        <end position="46"/>
    </location>
</feature>
<sequence>MGFLKALDRPYINPFYHSQEDEEPDDVVKEENGLTSSDSPSEQSPDYQERYPYQERYGPSKHAASETGAGPGAAYDGEKVDPDYQIGVQKAEGVTLAWNKRALWLTYIWYTTSLHGITIVH</sequence>
<evidence type="ECO:0000313" key="3">
    <source>
        <dbReference type="Proteomes" id="UP000745764"/>
    </source>
</evidence>
<evidence type="ECO:0000313" key="2">
    <source>
        <dbReference type="EMBL" id="CAD0111670.1"/>
    </source>
</evidence>
<proteinExistence type="predicted"/>